<keyword evidence="8" id="KW-0297">G-protein coupled receptor</keyword>
<keyword evidence="5 12" id="KW-0812">Transmembrane</keyword>
<dbReference type="PANTHER" id="PTHR24242">
    <property type="entry name" value="G-PROTEIN COUPLED RECEPTOR"/>
    <property type="match status" value="1"/>
</dbReference>
<evidence type="ECO:0000256" key="2">
    <source>
        <dbReference type="ARBA" id="ARBA00010663"/>
    </source>
</evidence>
<name>A0A1A6GH00_NEOLE</name>
<keyword evidence="3" id="KW-1003">Cell membrane</keyword>
<sequence>MGPWWDLGLVLTVWLSGFMVERLFVAMMAQLRFCGSKQVEHFYCDFSPLMVLACSDIGLLAKVVAVLYTVVTPIFNPDIYTLRNQEVHQALKRLLYCKATE</sequence>
<keyword evidence="11" id="KW-0807">Transducer</keyword>
<protein>
    <recommendedName>
        <fullName evidence="15">G-protein coupled receptors family 1 profile domain-containing protein</fullName>
    </recommendedName>
</protein>
<dbReference type="Proteomes" id="UP000092124">
    <property type="component" value="Unassembled WGS sequence"/>
</dbReference>
<evidence type="ECO:0000256" key="1">
    <source>
        <dbReference type="ARBA" id="ARBA00004651"/>
    </source>
</evidence>
<dbReference type="GO" id="GO:0005886">
    <property type="term" value="C:plasma membrane"/>
    <property type="evidence" value="ECO:0007669"/>
    <property type="project" value="UniProtKB-SubCell"/>
</dbReference>
<keyword evidence="6" id="KW-0552">Olfaction</keyword>
<evidence type="ECO:0000256" key="11">
    <source>
        <dbReference type="ARBA" id="ARBA00023224"/>
    </source>
</evidence>
<keyword evidence="10" id="KW-0675">Receptor</keyword>
<dbReference type="InterPro" id="IPR050939">
    <property type="entry name" value="Olfactory_GPCR1"/>
</dbReference>
<evidence type="ECO:0000256" key="9">
    <source>
        <dbReference type="ARBA" id="ARBA00023136"/>
    </source>
</evidence>
<proteinExistence type="inferred from homology"/>
<dbReference type="FunFam" id="1.10.1220.70:FF:000001">
    <property type="entry name" value="Olfactory receptor"/>
    <property type="match status" value="1"/>
</dbReference>
<dbReference type="STRING" id="56216.A0A1A6GH00"/>
<feature type="non-terminal residue" evidence="13">
    <location>
        <position position="101"/>
    </location>
</feature>
<dbReference type="AlphaFoldDB" id="A0A1A6GH00"/>
<evidence type="ECO:0000256" key="8">
    <source>
        <dbReference type="ARBA" id="ARBA00023040"/>
    </source>
</evidence>
<evidence type="ECO:0000256" key="10">
    <source>
        <dbReference type="ARBA" id="ARBA00023170"/>
    </source>
</evidence>
<evidence type="ECO:0000256" key="5">
    <source>
        <dbReference type="ARBA" id="ARBA00022692"/>
    </source>
</evidence>
<evidence type="ECO:0000256" key="4">
    <source>
        <dbReference type="ARBA" id="ARBA00022606"/>
    </source>
</evidence>
<reference evidence="13 14" key="1">
    <citation type="submission" date="2016-06" db="EMBL/GenBank/DDBJ databases">
        <title>The Draft Genome Sequence and Annotation of the Desert Woodrat Neotoma lepida.</title>
        <authorList>
            <person name="Campbell M."/>
            <person name="Oakeson K.F."/>
            <person name="Yandell M."/>
            <person name="Halpert J.R."/>
            <person name="Dearing D."/>
        </authorList>
    </citation>
    <scope>NUCLEOTIDE SEQUENCE [LARGE SCALE GENOMIC DNA]</scope>
    <source>
        <strain evidence="13">417</strain>
        <tissue evidence="13">Liver</tissue>
    </source>
</reference>
<comment type="caution">
    <text evidence="13">The sequence shown here is derived from an EMBL/GenBank/DDBJ whole genome shotgun (WGS) entry which is preliminary data.</text>
</comment>
<gene>
    <name evidence="13" type="ORF">A6R68_05958</name>
</gene>
<evidence type="ECO:0000256" key="12">
    <source>
        <dbReference type="SAM" id="Phobius"/>
    </source>
</evidence>
<keyword evidence="7 12" id="KW-1133">Transmembrane helix</keyword>
<feature type="transmembrane region" description="Helical" evidence="12">
    <location>
        <begin position="49"/>
        <end position="75"/>
    </location>
</feature>
<dbReference type="SUPFAM" id="SSF81321">
    <property type="entry name" value="Family A G protein-coupled receptor-like"/>
    <property type="match status" value="1"/>
</dbReference>
<evidence type="ECO:0000256" key="7">
    <source>
        <dbReference type="ARBA" id="ARBA00022989"/>
    </source>
</evidence>
<organism evidence="13 14">
    <name type="scientific">Neotoma lepida</name>
    <name type="common">Desert woodrat</name>
    <dbReference type="NCBI Taxonomy" id="56216"/>
    <lineage>
        <taxon>Eukaryota</taxon>
        <taxon>Metazoa</taxon>
        <taxon>Chordata</taxon>
        <taxon>Craniata</taxon>
        <taxon>Vertebrata</taxon>
        <taxon>Euteleostomi</taxon>
        <taxon>Mammalia</taxon>
        <taxon>Eutheria</taxon>
        <taxon>Euarchontoglires</taxon>
        <taxon>Glires</taxon>
        <taxon>Rodentia</taxon>
        <taxon>Myomorpha</taxon>
        <taxon>Muroidea</taxon>
        <taxon>Cricetidae</taxon>
        <taxon>Neotominae</taxon>
        <taxon>Neotoma</taxon>
    </lineage>
</organism>
<evidence type="ECO:0008006" key="15">
    <source>
        <dbReference type="Google" id="ProtNLM"/>
    </source>
</evidence>
<comment type="subcellular location">
    <subcellularLocation>
        <location evidence="1">Cell membrane</location>
        <topology evidence="1">Multi-pass membrane protein</topology>
    </subcellularLocation>
</comment>
<feature type="transmembrane region" description="Helical" evidence="12">
    <location>
        <begin position="7"/>
        <end position="29"/>
    </location>
</feature>
<keyword evidence="14" id="KW-1185">Reference proteome</keyword>
<evidence type="ECO:0000313" key="14">
    <source>
        <dbReference type="Proteomes" id="UP000092124"/>
    </source>
</evidence>
<evidence type="ECO:0000313" key="13">
    <source>
        <dbReference type="EMBL" id="OBS65501.1"/>
    </source>
</evidence>
<evidence type="ECO:0000256" key="6">
    <source>
        <dbReference type="ARBA" id="ARBA00022725"/>
    </source>
</evidence>
<comment type="similarity">
    <text evidence="2">Belongs to the G-protein coupled receptor 1 family.</text>
</comment>
<keyword evidence="9 12" id="KW-0472">Membrane</keyword>
<dbReference type="PANTHER" id="PTHR24242:SF378">
    <property type="entry name" value="OLFACTORY RECEPTOR 11A1"/>
    <property type="match status" value="1"/>
</dbReference>
<accession>A0A1A6GH00</accession>
<dbReference type="EMBL" id="LZPO01096553">
    <property type="protein sequence ID" value="OBS65501.1"/>
    <property type="molecule type" value="Genomic_DNA"/>
</dbReference>
<keyword evidence="4" id="KW-0716">Sensory transduction</keyword>
<evidence type="ECO:0000256" key="3">
    <source>
        <dbReference type="ARBA" id="ARBA00022475"/>
    </source>
</evidence>
<dbReference type="GO" id="GO:0004930">
    <property type="term" value="F:G protein-coupled receptor activity"/>
    <property type="evidence" value="ECO:0007669"/>
    <property type="project" value="UniProtKB-KW"/>
</dbReference>
<dbReference type="Gene3D" id="1.10.1220.70">
    <property type="match status" value="1"/>
</dbReference>
<dbReference type="GO" id="GO:0007608">
    <property type="term" value="P:sensory perception of smell"/>
    <property type="evidence" value="ECO:0007669"/>
    <property type="project" value="UniProtKB-KW"/>
</dbReference>